<gene>
    <name evidence="2" type="ORF">POVWA1_065750</name>
    <name evidence="1" type="ORF">POVWA2_062420</name>
</gene>
<evidence type="ECO:0000313" key="1">
    <source>
        <dbReference type="EMBL" id="SBT51574.1"/>
    </source>
</evidence>
<name>A0A1A9AC69_PLAOA</name>
<reference evidence="3 4" key="1">
    <citation type="submission" date="2016-05" db="EMBL/GenBank/DDBJ databases">
        <authorList>
            <person name="Naeem Raeece"/>
        </authorList>
    </citation>
    <scope>NUCLEOTIDE SEQUENCE [LARGE SCALE GENOMIC DNA]</scope>
</reference>
<organism evidence="2 4">
    <name type="scientific">Plasmodium ovale wallikeri</name>
    <dbReference type="NCBI Taxonomy" id="864142"/>
    <lineage>
        <taxon>Eukaryota</taxon>
        <taxon>Sar</taxon>
        <taxon>Alveolata</taxon>
        <taxon>Apicomplexa</taxon>
        <taxon>Aconoidasida</taxon>
        <taxon>Haemosporida</taxon>
        <taxon>Plasmodiidae</taxon>
        <taxon>Plasmodium</taxon>
        <taxon>Plasmodium (Plasmodium)</taxon>
    </lineage>
</organism>
<dbReference type="EMBL" id="FLRD01000470">
    <property type="protein sequence ID" value="SBT54103.1"/>
    <property type="molecule type" value="Genomic_DNA"/>
</dbReference>
<dbReference type="AlphaFoldDB" id="A0A1A9AC69"/>
<evidence type="ECO:0000313" key="2">
    <source>
        <dbReference type="EMBL" id="SBT54103.1"/>
    </source>
</evidence>
<proteinExistence type="predicted"/>
<accession>A0A1A9AC69</accession>
<evidence type="ECO:0008006" key="5">
    <source>
        <dbReference type="Google" id="ProtNLM"/>
    </source>
</evidence>
<keyword evidence="4" id="KW-1185">Reference proteome</keyword>
<evidence type="ECO:0000313" key="4">
    <source>
        <dbReference type="Proteomes" id="UP000078555"/>
    </source>
</evidence>
<protein>
    <recommendedName>
        <fullName evidence="5">PIR Superfamily Protein</fullName>
    </recommendedName>
</protein>
<dbReference type="EMBL" id="FLRE01000231">
    <property type="protein sequence ID" value="SBT51574.1"/>
    <property type="molecule type" value="Genomic_DNA"/>
</dbReference>
<dbReference type="Proteomes" id="UP000078555">
    <property type="component" value="Unassembled WGS sequence"/>
</dbReference>
<sequence length="71" mass="8547">MAKTDKDLDHLPSFRFHAKLDEGYEYLWNYDYFFDTIIKVQSSLNRNISNIENSLLKAFIHVSNMRTTWDQ</sequence>
<evidence type="ECO:0000313" key="3">
    <source>
        <dbReference type="Proteomes" id="UP000078550"/>
    </source>
</evidence>
<dbReference type="Proteomes" id="UP000078550">
    <property type="component" value="Unassembled WGS sequence"/>
</dbReference>
<reference evidence="2" key="2">
    <citation type="submission" date="2016-05" db="EMBL/GenBank/DDBJ databases">
        <authorList>
            <person name="Lavstsen T."/>
            <person name="Jespersen J.S."/>
        </authorList>
    </citation>
    <scope>NUCLEOTIDE SEQUENCE [LARGE SCALE GENOMIC DNA]</scope>
</reference>